<evidence type="ECO:0000256" key="1">
    <source>
        <dbReference type="SAM" id="MobiDB-lite"/>
    </source>
</evidence>
<dbReference type="RefSeq" id="WP_075999631.1">
    <property type="nucleotide sequence ID" value="NZ_PKUS01000001.1"/>
</dbReference>
<feature type="region of interest" description="Disordered" evidence="1">
    <location>
        <begin position="1"/>
        <end position="33"/>
    </location>
</feature>
<name>A0A2N5X8F3_9GAMM</name>
<evidence type="ECO:0000313" key="3">
    <source>
        <dbReference type="Proteomes" id="UP000235005"/>
    </source>
</evidence>
<organism evidence="2 3">
    <name type="scientific">Pseudohalioglobus lutimaris</name>
    <dbReference type="NCBI Taxonomy" id="1737061"/>
    <lineage>
        <taxon>Bacteria</taxon>
        <taxon>Pseudomonadati</taxon>
        <taxon>Pseudomonadota</taxon>
        <taxon>Gammaproteobacteria</taxon>
        <taxon>Cellvibrionales</taxon>
        <taxon>Halieaceae</taxon>
        <taxon>Pseudohalioglobus</taxon>
    </lineage>
</organism>
<evidence type="ECO:0000313" key="2">
    <source>
        <dbReference type="EMBL" id="PLW70773.1"/>
    </source>
</evidence>
<accession>A0A2N5X8F3</accession>
<feature type="compositionally biased region" description="Basic and acidic residues" evidence="1">
    <location>
        <begin position="1"/>
        <end position="10"/>
    </location>
</feature>
<dbReference type="AlphaFoldDB" id="A0A2N5X8F3"/>
<sequence length="73" mass="8930">MGERHQERNSSDSLDDMFEPMLSDMSDEEFEDFEPVISNKQRLAEKRRRAERRLEEKRLRDELGFYDLELDDF</sequence>
<gene>
    <name evidence="2" type="ORF">C0039_01180</name>
</gene>
<keyword evidence="3" id="KW-1185">Reference proteome</keyword>
<proteinExistence type="predicted"/>
<dbReference type="EMBL" id="PKUS01000001">
    <property type="protein sequence ID" value="PLW70773.1"/>
    <property type="molecule type" value="Genomic_DNA"/>
</dbReference>
<reference evidence="2 3" key="1">
    <citation type="submission" date="2018-01" db="EMBL/GenBank/DDBJ databases">
        <title>The draft genome sequence of Halioglobus lutimaris HF004.</title>
        <authorList>
            <person name="Du Z.-J."/>
            <person name="Shi M.-J."/>
        </authorList>
    </citation>
    <scope>NUCLEOTIDE SEQUENCE [LARGE SCALE GENOMIC DNA]</scope>
    <source>
        <strain evidence="2 3">HF004</strain>
    </source>
</reference>
<dbReference type="InterPro" id="IPR058059">
    <property type="entry name" value="PA3496-like"/>
</dbReference>
<dbReference type="NCBIfam" id="NF046101">
    <property type="entry name" value="PA3496_fam"/>
    <property type="match status" value="1"/>
</dbReference>
<protein>
    <submittedName>
        <fullName evidence="2">Uncharacterized protein</fullName>
    </submittedName>
</protein>
<dbReference type="Proteomes" id="UP000235005">
    <property type="component" value="Unassembled WGS sequence"/>
</dbReference>
<comment type="caution">
    <text evidence="2">The sequence shown here is derived from an EMBL/GenBank/DDBJ whole genome shotgun (WGS) entry which is preliminary data.</text>
</comment>